<evidence type="ECO:0000313" key="9">
    <source>
        <dbReference type="Proteomes" id="UP000555828"/>
    </source>
</evidence>
<keyword evidence="9" id="KW-1185">Reference proteome</keyword>
<proteinExistence type="inferred from homology"/>
<evidence type="ECO:0000256" key="3">
    <source>
        <dbReference type="ARBA" id="ARBA00022676"/>
    </source>
</evidence>
<keyword evidence="4 8" id="KW-0808">Transferase</keyword>
<dbReference type="SUPFAM" id="SSF53756">
    <property type="entry name" value="UDP-Glycosyltransferase/glycogen phosphorylase"/>
    <property type="match status" value="1"/>
</dbReference>
<comment type="catalytic activity">
    <reaction evidence="5">
        <text>beta-D-fructose 6-phosphate + UDP-alpha-D-glucose = sucrose 6(F)-phosphate + UDP + H(+)</text>
        <dbReference type="Rhea" id="RHEA:22172"/>
        <dbReference type="ChEBI" id="CHEBI:15378"/>
        <dbReference type="ChEBI" id="CHEBI:57634"/>
        <dbReference type="ChEBI" id="CHEBI:57723"/>
        <dbReference type="ChEBI" id="CHEBI:58223"/>
        <dbReference type="ChEBI" id="CHEBI:58885"/>
        <dbReference type="EC" id="2.4.1.14"/>
    </reaction>
</comment>
<feature type="domain" description="Sucrose synthase first GT-B" evidence="7">
    <location>
        <begin position="3"/>
        <end position="237"/>
    </location>
</feature>
<evidence type="ECO:0000259" key="6">
    <source>
        <dbReference type="Pfam" id="PF00534"/>
    </source>
</evidence>
<sequence length="470" mass="53983">MKKIAFFNPQGNFDKNDSHLTEHPDFGGQLVYVKELAKAIVSKGIQVDIITRQIIDEKWPEFSEPFDYYPDSPNLRIVRIPFGGKKFLNKENLWNHLPKYVEGIYGLYKKEGSFPDFVTTHYGDGGISGVLFLEKTDIPFSFTGHSLGAWKLEKMLNEGFSQEELERKFKFSVRILAENLAIKYSSFVVCSTSHERYVQYSHKMYNADPYSNKFKIIPPGINSKIFNPKPQKDDKIIENYLNNVLSSAPKERQKLPFIILSSRIDRKKNHIAVVRAFLKNKNLKENANLIIVVRAIDDVIKFANEKDSEESEILREIINEGKKEIGNSIFFLNISNQKSLASLYRVAAKRNSVFTLPSHYEPFGLAIIEAAACGLIVAATKYGGPVEILSDNKELLFDPENIDDIANKLYIALTKYNTSQLIELSRKYTWESTANKYLENIDKVLKNSLEINKKQLQDDIRKFISYFNIK</sequence>
<feature type="domain" description="Glycosyl transferase family 1" evidence="6">
    <location>
        <begin position="250"/>
        <end position="417"/>
    </location>
</feature>
<dbReference type="InterPro" id="IPR001296">
    <property type="entry name" value="Glyco_trans_1"/>
</dbReference>
<name>A0A841GLT2_9BACT</name>
<dbReference type="GO" id="GO:0046524">
    <property type="term" value="F:sucrose-phosphate synthase activity"/>
    <property type="evidence" value="ECO:0007669"/>
    <property type="project" value="UniProtKB-EC"/>
</dbReference>
<keyword evidence="3 8" id="KW-0328">Glycosyltransferase</keyword>
<evidence type="ECO:0000313" key="8">
    <source>
        <dbReference type="EMBL" id="MBB6062114.1"/>
    </source>
</evidence>
<dbReference type="EC" id="2.4.1.14" evidence="2"/>
<accession>A0A841GLT2</accession>
<dbReference type="RefSeq" id="WP_184618835.1">
    <property type="nucleotide sequence ID" value="NZ_JACHEX010000001.1"/>
</dbReference>
<dbReference type="Pfam" id="PF00862">
    <property type="entry name" value="GT-B_Sucrose_synth"/>
    <property type="match status" value="1"/>
</dbReference>
<protein>
    <recommendedName>
        <fullName evidence="2">sucrose-phosphate synthase</fullName>
        <ecNumber evidence="2">2.4.1.14</ecNumber>
    </recommendedName>
</protein>
<comment type="similarity">
    <text evidence="1">Belongs to the glycosyltransferase 1 family.</text>
</comment>
<evidence type="ECO:0000256" key="5">
    <source>
        <dbReference type="ARBA" id="ARBA00047471"/>
    </source>
</evidence>
<dbReference type="PANTHER" id="PTHR46039:SF5">
    <property type="entry name" value="SUCROSE-PHOSPHATE SYNTHASE 3-RELATED"/>
    <property type="match status" value="1"/>
</dbReference>
<evidence type="ECO:0000256" key="1">
    <source>
        <dbReference type="ARBA" id="ARBA00006530"/>
    </source>
</evidence>
<dbReference type="Proteomes" id="UP000555828">
    <property type="component" value="Unassembled WGS sequence"/>
</dbReference>
<organism evidence="8 9">
    <name type="scientific">Thermosipho japonicus</name>
    <dbReference type="NCBI Taxonomy" id="90323"/>
    <lineage>
        <taxon>Bacteria</taxon>
        <taxon>Thermotogati</taxon>
        <taxon>Thermotogota</taxon>
        <taxon>Thermotogae</taxon>
        <taxon>Thermotogales</taxon>
        <taxon>Fervidobacteriaceae</taxon>
        <taxon>Thermosipho</taxon>
    </lineage>
</organism>
<evidence type="ECO:0000259" key="7">
    <source>
        <dbReference type="Pfam" id="PF00862"/>
    </source>
</evidence>
<evidence type="ECO:0000256" key="4">
    <source>
        <dbReference type="ARBA" id="ARBA00022679"/>
    </source>
</evidence>
<dbReference type="PANTHER" id="PTHR46039">
    <property type="entry name" value="SUCROSE-PHOSPHATE SYNTHASE 3-RELATED"/>
    <property type="match status" value="1"/>
</dbReference>
<gene>
    <name evidence="8" type="ORF">HNP65_000536</name>
</gene>
<evidence type="ECO:0000256" key="2">
    <source>
        <dbReference type="ARBA" id="ARBA00012536"/>
    </source>
</evidence>
<dbReference type="Pfam" id="PF00534">
    <property type="entry name" value="Glycos_transf_1"/>
    <property type="match status" value="1"/>
</dbReference>
<dbReference type="InterPro" id="IPR044161">
    <property type="entry name" value="SPS"/>
</dbReference>
<dbReference type="AlphaFoldDB" id="A0A841GLT2"/>
<dbReference type="InterPro" id="IPR000368">
    <property type="entry name" value="Sucrose_synth_GT-B1"/>
</dbReference>
<dbReference type="Gene3D" id="3.40.50.2000">
    <property type="entry name" value="Glycogen Phosphorylase B"/>
    <property type="match status" value="2"/>
</dbReference>
<comment type="caution">
    <text evidence="8">The sequence shown here is derived from an EMBL/GenBank/DDBJ whole genome shotgun (WGS) entry which is preliminary data.</text>
</comment>
<dbReference type="EMBL" id="JACHEX010000001">
    <property type="protein sequence ID" value="MBB6062114.1"/>
    <property type="molecule type" value="Genomic_DNA"/>
</dbReference>
<reference evidence="8 9" key="1">
    <citation type="submission" date="2020-08" db="EMBL/GenBank/DDBJ databases">
        <title>Genomic Encyclopedia of Type Strains, Phase IV (KMG-IV): sequencing the most valuable type-strain genomes for metagenomic binning, comparative biology and taxonomic classification.</title>
        <authorList>
            <person name="Goeker M."/>
        </authorList>
    </citation>
    <scope>NUCLEOTIDE SEQUENCE [LARGE SCALE GENOMIC DNA]</scope>
    <source>
        <strain evidence="8 9">DSM 13481</strain>
    </source>
</reference>